<keyword evidence="2" id="KW-1185">Reference proteome</keyword>
<evidence type="ECO:0000313" key="2">
    <source>
        <dbReference type="Proteomes" id="UP000324897"/>
    </source>
</evidence>
<gene>
    <name evidence="1" type="ORF">EJB05_49481</name>
</gene>
<dbReference type="Gramene" id="TVU06277">
    <property type="protein sequence ID" value="TVU06277"/>
    <property type="gene ID" value="EJB05_49481"/>
</dbReference>
<comment type="caution">
    <text evidence="1">The sequence shown here is derived from an EMBL/GenBank/DDBJ whole genome shotgun (WGS) entry which is preliminary data.</text>
</comment>
<accession>A0A5J9T4W8</accession>
<evidence type="ECO:0000313" key="1">
    <source>
        <dbReference type="EMBL" id="TVU06277.1"/>
    </source>
</evidence>
<protein>
    <submittedName>
        <fullName evidence="1">Uncharacterized protein</fullName>
    </submittedName>
</protein>
<feature type="non-terminal residue" evidence="1">
    <location>
        <position position="1"/>
    </location>
</feature>
<dbReference type="EMBL" id="RWGY01000051">
    <property type="protein sequence ID" value="TVU06277.1"/>
    <property type="molecule type" value="Genomic_DNA"/>
</dbReference>
<name>A0A5J9T4W8_9POAL</name>
<proteinExistence type="predicted"/>
<dbReference type="AlphaFoldDB" id="A0A5J9T4W8"/>
<sequence>FGNRTLETLTTGQSMEHSSCSNNVINGGSCRLISPLKIARGLVFINHSDVHFKADAWYHLVTLLLGS</sequence>
<reference evidence="1 2" key="1">
    <citation type="journal article" date="2019" name="Sci. Rep.">
        <title>A high-quality genome of Eragrostis curvula grass provides insights into Poaceae evolution and supports new strategies to enhance forage quality.</title>
        <authorList>
            <person name="Carballo J."/>
            <person name="Santos B.A.C.M."/>
            <person name="Zappacosta D."/>
            <person name="Garbus I."/>
            <person name="Selva J.P."/>
            <person name="Gallo C.A."/>
            <person name="Diaz A."/>
            <person name="Albertini E."/>
            <person name="Caccamo M."/>
            <person name="Echenique V."/>
        </authorList>
    </citation>
    <scope>NUCLEOTIDE SEQUENCE [LARGE SCALE GENOMIC DNA]</scope>
    <source>
        <strain evidence="2">cv. Victoria</strain>
        <tissue evidence="1">Leaf</tissue>
    </source>
</reference>
<organism evidence="1 2">
    <name type="scientific">Eragrostis curvula</name>
    <name type="common">weeping love grass</name>
    <dbReference type="NCBI Taxonomy" id="38414"/>
    <lineage>
        <taxon>Eukaryota</taxon>
        <taxon>Viridiplantae</taxon>
        <taxon>Streptophyta</taxon>
        <taxon>Embryophyta</taxon>
        <taxon>Tracheophyta</taxon>
        <taxon>Spermatophyta</taxon>
        <taxon>Magnoliopsida</taxon>
        <taxon>Liliopsida</taxon>
        <taxon>Poales</taxon>
        <taxon>Poaceae</taxon>
        <taxon>PACMAD clade</taxon>
        <taxon>Chloridoideae</taxon>
        <taxon>Eragrostideae</taxon>
        <taxon>Eragrostidinae</taxon>
        <taxon>Eragrostis</taxon>
    </lineage>
</organism>
<dbReference type="Proteomes" id="UP000324897">
    <property type="component" value="Unassembled WGS sequence"/>
</dbReference>